<evidence type="ECO:0000256" key="2">
    <source>
        <dbReference type="ARBA" id="ARBA00022679"/>
    </source>
</evidence>
<dbReference type="GO" id="GO:0007165">
    <property type="term" value="P:signal transduction"/>
    <property type="evidence" value="ECO:0007669"/>
    <property type="project" value="TreeGrafter"/>
</dbReference>
<evidence type="ECO:0000256" key="3">
    <source>
        <dbReference type="ARBA" id="ARBA00022741"/>
    </source>
</evidence>
<evidence type="ECO:0000256" key="4">
    <source>
        <dbReference type="ARBA" id="ARBA00022777"/>
    </source>
</evidence>
<evidence type="ECO:0000313" key="9">
    <source>
        <dbReference type="Proteomes" id="UP000179807"/>
    </source>
</evidence>
<dbReference type="PROSITE" id="PS50011">
    <property type="entry name" value="PROTEIN_KINASE_DOM"/>
    <property type="match status" value="1"/>
</dbReference>
<evidence type="ECO:0000256" key="5">
    <source>
        <dbReference type="ARBA" id="ARBA00022840"/>
    </source>
</evidence>
<keyword evidence="4" id="KW-0418">Kinase</keyword>
<feature type="compositionally biased region" description="Polar residues" evidence="6">
    <location>
        <begin position="118"/>
        <end position="131"/>
    </location>
</feature>
<reference evidence="8" key="1">
    <citation type="submission" date="2016-10" db="EMBL/GenBank/DDBJ databases">
        <authorList>
            <person name="Benchimol M."/>
            <person name="Almeida L.G."/>
            <person name="Vasconcelos A.T."/>
            <person name="Perreira-Neves A."/>
            <person name="Rosa I.A."/>
            <person name="Tasca T."/>
            <person name="Bogo M.R."/>
            <person name="de Souza W."/>
        </authorList>
    </citation>
    <scope>NUCLEOTIDE SEQUENCE [LARGE SCALE GENOMIC DNA]</scope>
    <source>
        <strain evidence="8">K</strain>
    </source>
</reference>
<evidence type="ECO:0000256" key="1">
    <source>
        <dbReference type="ARBA" id="ARBA00022527"/>
    </source>
</evidence>
<dbReference type="Gene3D" id="1.10.510.10">
    <property type="entry name" value="Transferase(Phosphotransferase) domain 1"/>
    <property type="match status" value="1"/>
</dbReference>
<dbReference type="RefSeq" id="XP_068361001.1">
    <property type="nucleotide sequence ID" value="XM_068503388.1"/>
</dbReference>
<dbReference type="Gene3D" id="3.30.200.20">
    <property type="entry name" value="Phosphorylase Kinase, domain 1"/>
    <property type="match status" value="1"/>
</dbReference>
<dbReference type="GeneID" id="94838092"/>
<dbReference type="Pfam" id="PF00069">
    <property type="entry name" value="Pkinase"/>
    <property type="match status" value="1"/>
</dbReference>
<dbReference type="EMBL" id="MLAK01000684">
    <property type="protein sequence ID" value="OHT07865.1"/>
    <property type="molecule type" value="Genomic_DNA"/>
</dbReference>
<dbReference type="GO" id="GO:0004674">
    <property type="term" value="F:protein serine/threonine kinase activity"/>
    <property type="evidence" value="ECO:0007669"/>
    <property type="project" value="UniProtKB-KW"/>
</dbReference>
<accession>A0A1J4K8P2</accession>
<dbReference type="SMART" id="SM00220">
    <property type="entry name" value="S_TKc"/>
    <property type="match status" value="1"/>
</dbReference>
<dbReference type="PANTHER" id="PTHR43895:SF150">
    <property type="entry name" value="SERINE_THREONINE-PROTEIN KINASE STK11"/>
    <property type="match status" value="1"/>
</dbReference>
<feature type="domain" description="Protein kinase" evidence="7">
    <location>
        <begin position="3"/>
        <end position="304"/>
    </location>
</feature>
<evidence type="ECO:0000313" key="8">
    <source>
        <dbReference type="EMBL" id="OHT07865.1"/>
    </source>
</evidence>
<keyword evidence="5" id="KW-0067">ATP-binding</keyword>
<evidence type="ECO:0000259" key="7">
    <source>
        <dbReference type="PROSITE" id="PS50011"/>
    </source>
</evidence>
<keyword evidence="9" id="KW-1185">Reference proteome</keyword>
<dbReference type="SUPFAM" id="SSF56112">
    <property type="entry name" value="Protein kinase-like (PK-like)"/>
    <property type="match status" value="1"/>
</dbReference>
<organism evidence="8 9">
    <name type="scientific">Tritrichomonas foetus</name>
    <dbReference type="NCBI Taxonomy" id="1144522"/>
    <lineage>
        <taxon>Eukaryota</taxon>
        <taxon>Metamonada</taxon>
        <taxon>Parabasalia</taxon>
        <taxon>Tritrichomonadida</taxon>
        <taxon>Tritrichomonadidae</taxon>
        <taxon>Tritrichomonas</taxon>
    </lineage>
</organism>
<dbReference type="InterPro" id="IPR000719">
    <property type="entry name" value="Prot_kinase_dom"/>
</dbReference>
<keyword evidence="2" id="KW-0808">Transferase</keyword>
<dbReference type="InterPro" id="IPR011009">
    <property type="entry name" value="Kinase-like_dom_sf"/>
</dbReference>
<evidence type="ECO:0000256" key="6">
    <source>
        <dbReference type="SAM" id="MobiDB-lite"/>
    </source>
</evidence>
<gene>
    <name evidence="8" type="ORF">TRFO_23815</name>
</gene>
<sequence length="385" mass="43845">MFFNILRDVGKYRFISAYSDSTGTRSNNFFNAADKLTNIEFLIKVVPRRSVGVGKGETAFLSIVEYIRKLDRRPFISLHEFLSDEENYYLIFEPPRNMSLRKYISNLSKSYIQSTSSLAKENQDGNTGQNNCEDEGQCESSQNKKGVIEKVEIIVNQIIDCLHYLEKSRFPVLFTPDSIFVDEETGKITQIYLNHLNSPFTFNSIENITNFMPPEFIVNRSSKLGQATLNSWMLGIFIYFLITVKLPFDSDSIESIQKNIMNEQPDLSFISDYSAESLKLISKLLMKNAITRMPLSVASGHSFYIGINQKVSLRAAEAINISNITKNQQISLRGLNRSLNSMKSLELSKNNSQHLVSPGSRVRLIPKKQFVSVSRQLSFKNSVRT</sequence>
<dbReference type="AlphaFoldDB" id="A0A1J4K8P2"/>
<name>A0A1J4K8P2_9EUKA</name>
<proteinExistence type="predicted"/>
<comment type="caution">
    <text evidence="8">The sequence shown here is derived from an EMBL/GenBank/DDBJ whole genome shotgun (WGS) entry which is preliminary data.</text>
</comment>
<feature type="region of interest" description="Disordered" evidence="6">
    <location>
        <begin position="118"/>
        <end position="139"/>
    </location>
</feature>
<dbReference type="Proteomes" id="UP000179807">
    <property type="component" value="Unassembled WGS sequence"/>
</dbReference>
<keyword evidence="3" id="KW-0547">Nucleotide-binding</keyword>
<dbReference type="GO" id="GO:0005524">
    <property type="term" value="F:ATP binding"/>
    <property type="evidence" value="ECO:0007669"/>
    <property type="project" value="UniProtKB-KW"/>
</dbReference>
<keyword evidence="1" id="KW-0723">Serine/threonine-protein kinase</keyword>
<dbReference type="VEuPathDB" id="TrichDB:TRFO_23815"/>
<dbReference type="PANTHER" id="PTHR43895">
    <property type="entry name" value="CALCIUM/CALMODULIN-DEPENDENT PROTEIN KINASE KINASE-RELATED"/>
    <property type="match status" value="1"/>
</dbReference>
<protein>
    <recommendedName>
        <fullName evidence="7">Protein kinase domain-containing protein</fullName>
    </recommendedName>
</protein>